<protein>
    <submittedName>
        <fullName evidence="2">Uncharacterized protein</fullName>
    </submittedName>
</protein>
<dbReference type="AlphaFoldDB" id="A0A2J6WFP9"/>
<dbReference type="Proteomes" id="UP000237040">
    <property type="component" value="Unassembled WGS sequence"/>
</dbReference>
<sequence length="242" mass="28145">MKTKLFTTTLISFLIVIIVVASIVTLNFSLKNSEKMTYGSFLQEIVRISKFVSEDYKIYSLTDPSYFVTHSVLVTGLIDINNLKKYNTYLKVDPKLISEDKLDEKSKKLAKEFGVDPVEISYQYPDQKQAFKGYPTCFKTIFYSTKDAEFIEVFFQYDQQLNLKANLFYDDLHLPISVLKNNFDKIGVSIPKLQNTEEKDCKLGIFTFSKKGMLMSIFYYVPDNANFRFLDSFIPFVYNENN</sequence>
<name>A0A2J6WFP9_9BACT</name>
<evidence type="ECO:0000313" key="2">
    <source>
        <dbReference type="EMBL" id="PMP68605.1"/>
    </source>
</evidence>
<evidence type="ECO:0000256" key="1">
    <source>
        <dbReference type="SAM" id="Phobius"/>
    </source>
</evidence>
<keyword evidence="1" id="KW-0472">Membrane</keyword>
<comment type="caution">
    <text evidence="2">The sequence shown here is derived from an EMBL/GenBank/DDBJ whole genome shotgun (WGS) entry which is preliminary data.</text>
</comment>
<organism evidence="2 3">
    <name type="scientific">Caldisericum exile</name>
    <dbReference type="NCBI Taxonomy" id="693075"/>
    <lineage>
        <taxon>Bacteria</taxon>
        <taxon>Pseudomonadati</taxon>
        <taxon>Caldisericota/Cryosericota group</taxon>
        <taxon>Caldisericota</taxon>
        <taxon>Caldisericia</taxon>
        <taxon>Caldisericales</taxon>
        <taxon>Caldisericaceae</taxon>
        <taxon>Caldisericum</taxon>
    </lineage>
</organism>
<feature type="transmembrane region" description="Helical" evidence="1">
    <location>
        <begin position="6"/>
        <end position="28"/>
    </location>
</feature>
<keyword evidence="1" id="KW-0812">Transmembrane</keyword>
<keyword evidence="1" id="KW-1133">Transmembrane helix</keyword>
<evidence type="ECO:0000313" key="3">
    <source>
        <dbReference type="Proteomes" id="UP000237040"/>
    </source>
</evidence>
<dbReference type="RefSeq" id="WP_424597309.1">
    <property type="nucleotide sequence ID" value="NZ_JBNARP010000049.1"/>
</dbReference>
<accession>A0A2J6WFP9</accession>
<dbReference type="EMBL" id="PNIL01000013">
    <property type="protein sequence ID" value="PMP68605.1"/>
    <property type="molecule type" value="Genomic_DNA"/>
</dbReference>
<gene>
    <name evidence="2" type="ORF">C0189_00855</name>
</gene>
<proteinExistence type="predicted"/>
<reference evidence="2 3" key="1">
    <citation type="submission" date="2018-01" db="EMBL/GenBank/DDBJ databases">
        <title>Metagenomic assembled genomes from two thermal pools in the Uzon Caldera, Kamchatka, Russia.</title>
        <authorList>
            <person name="Wilkins L."/>
            <person name="Ettinger C."/>
        </authorList>
    </citation>
    <scope>NUCLEOTIDE SEQUENCE [LARGE SCALE GENOMIC DNA]</scope>
    <source>
        <strain evidence="2">ZAV-07</strain>
    </source>
</reference>